<proteinExistence type="predicted"/>
<feature type="region of interest" description="Disordered" evidence="1">
    <location>
        <begin position="1"/>
        <end position="37"/>
    </location>
</feature>
<evidence type="ECO:0000313" key="3">
    <source>
        <dbReference type="Proteomes" id="UP001162483"/>
    </source>
</evidence>
<evidence type="ECO:0000313" key="2">
    <source>
        <dbReference type="EMBL" id="CAI9541491.1"/>
    </source>
</evidence>
<organism evidence="2 3">
    <name type="scientific">Staurois parvus</name>
    <dbReference type="NCBI Taxonomy" id="386267"/>
    <lineage>
        <taxon>Eukaryota</taxon>
        <taxon>Metazoa</taxon>
        <taxon>Chordata</taxon>
        <taxon>Craniata</taxon>
        <taxon>Vertebrata</taxon>
        <taxon>Euteleostomi</taxon>
        <taxon>Amphibia</taxon>
        <taxon>Batrachia</taxon>
        <taxon>Anura</taxon>
        <taxon>Neobatrachia</taxon>
        <taxon>Ranoidea</taxon>
        <taxon>Ranidae</taxon>
        <taxon>Staurois</taxon>
    </lineage>
</organism>
<name>A0ABN9B441_9NEOB</name>
<sequence>MLDPISSLGLHDDPDGDEAAMELTGSGSPSPEPGEDLFGGIAADHLLVHEVRRRGVNMTEGGPGAQLRACGGDCGQAGMQN</sequence>
<evidence type="ECO:0000256" key="1">
    <source>
        <dbReference type="SAM" id="MobiDB-lite"/>
    </source>
</evidence>
<accession>A0ABN9B441</accession>
<dbReference type="EMBL" id="CATNWA010001923">
    <property type="protein sequence ID" value="CAI9541491.1"/>
    <property type="molecule type" value="Genomic_DNA"/>
</dbReference>
<protein>
    <submittedName>
        <fullName evidence="2">Uncharacterized protein</fullName>
    </submittedName>
</protein>
<dbReference type="Proteomes" id="UP001162483">
    <property type="component" value="Unassembled WGS sequence"/>
</dbReference>
<reference evidence="2" key="1">
    <citation type="submission" date="2023-05" db="EMBL/GenBank/DDBJ databases">
        <authorList>
            <person name="Stuckert A."/>
        </authorList>
    </citation>
    <scope>NUCLEOTIDE SEQUENCE</scope>
</reference>
<comment type="caution">
    <text evidence="2">The sequence shown here is derived from an EMBL/GenBank/DDBJ whole genome shotgun (WGS) entry which is preliminary data.</text>
</comment>
<gene>
    <name evidence="2" type="ORF">SPARVUS_LOCUS1928763</name>
</gene>
<keyword evidence="3" id="KW-1185">Reference proteome</keyword>